<comment type="caution">
    <text evidence="1">The sequence shown here is derived from an EMBL/GenBank/DDBJ whole genome shotgun (WGS) entry which is preliminary data.</text>
</comment>
<dbReference type="Pfam" id="PF00300">
    <property type="entry name" value="His_Phos_1"/>
    <property type="match status" value="1"/>
</dbReference>
<evidence type="ECO:0000313" key="2">
    <source>
        <dbReference type="Proteomes" id="UP000002931"/>
    </source>
</evidence>
<dbReference type="AlphaFoldDB" id="A3VF92"/>
<reference evidence="1 2" key="1">
    <citation type="journal article" date="2010" name="J. Bacteriol.">
        <title>Genome sequences of Pelagibaca bermudensis HTCC2601T and Maritimibacter alkaliphilus HTCC2654T, the type strains of two marine Roseobacter genera.</title>
        <authorList>
            <person name="Thrash J.C."/>
            <person name="Cho J.C."/>
            <person name="Ferriera S."/>
            <person name="Johnson J."/>
            <person name="Vergin K.L."/>
            <person name="Giovannoni S.J."/>
        </authorList>
    </citation>
    <scope>NUCLEOTIDE SEQUENCE [LARGE SCALE GENOMIC DNA]</scope>
    <source>
        <strain evidence="1 2">HTCC2654</strain>
    </source>
</reference>
<dbReference type="PANTHER" id="PTHR47623">
    <property type="entry name" value="OS09G0287300 PROTEIN"/>
    <property type="match status" value="1"/>
</dbReference>
<dbReference type="SMART" id="SM00855">
    <property type="entry name" value="PGAM"/>
    <property type="match status" value="1"/>
</dbReference>
<dbReference type="SUPFAM" id="SSF53254">
    <property type="entry name" value="Phosphoglycerate mutase-like"/>
    <property type="match status" value="1"/>
</dbReference>
<sequence length="182" mass="20030">MTLRLILTRHAKSSWDDPLMTDHDRPLNKRGRASAEAIGRWLMVKGICPDEVLVSSAERTRETWDLISKAGCPHGTPEIAPSLYLAEPDTMLNVLKSATGKTVMMIAHNPGSSFMAHGLLETPPATHIFDRFPTGATAVIDFEIDSWEDLIWRMGKLVDFVVPRDLIAAEVAMANEPPALSA</sequence>
<dbReference type="OrthoDB" id="9810154at2"/>
<accession>A3VF92</accession>
<dbReference type="eggNOG" id="COG2062">
    <property type="taxonomic scope" value="Bacteria"/>
</dbReference>
<dbReference type="Gene3D" id="3.40.50.1240">
    <property type="entry name" value="Phosphoglycerate mutase-like"/>
    <property type="match status" value="1"/>
</dbReference>
<protein>
    <submittedName>
        <fullName evidence="1">Phosphoglycerate mutase family protein</fullName>
    </submittedName>
</protein>
<dbReference type="STRING" id="314271.RB2654_10933"/>
<dbReference type="InterPro" id="IPR029033">
    <property type="entry name" value="His_PPase_superfam"/>
</dbReference>
<dbReference type="CDD" id="cd07067">
    <property type="entry name" value="HP_PGM_like"/>
    <property type="match status" value="1"/>
</dbReference>
<dbReference type="InterPro" id="IPR013078">
    <property type="entry name" value="His_Pase_superF_clade-1"/>
</dbReference>
<dbReference type="PANTHER" id="PTHR47623:SF1">
    <property type="entry name" value="OS09G0287300 PROTEIN"/>
    <property type="match status" value="1"/>
</dbReference>
<keyword evidence="2" id="KW-1185">Reference proteome</keyword>
<evidence type="ECO:0000313" key="1">
    <source>
        <dbReference type="EMBL" id="EAQ13007.1"/>
    </source>
</evidence>
<dbReference type="EMBL" id="AAMT01000006">
    <property type="protein sequence ID" value="EAQ13007.1"/>
    <property type="molecule type" value="Genomic_DNA"/>
</dbReference>
<proteinExistence type="predicted"/>
<organism evidence="1 2">
    <name type="scientific">Maritimibacter alkaliphilus HTCC2654</name>
    <dbReference type="NCBI Taxonomy" id="314271"/>
    <lineage>
        <taxon>Bacteria</taxon>
        <taxon>Pseudomonadati</taxon>
        <taxon>Pseudomonadota</taxon>
        <taxon>Alphaproteobacteria</taxon>
        <taxon>Rhodobacterales</taxon>
        <taxon>Roseobacteraceae</taxon>
        <taxon>Maritimibacter</taxon>
    </lineage>
</organism>
<name>A3VF92_9RHOB</name>
<dbReference type="Proteomes" id="UP000002931">
    <property type="component" value="Unassembled WGS sequence"/>
</dbReference>
<dbReference type="HOGENOM" id="CLU_084603_2_1_5"/>
<dbReference type="RefSeq" id="WP_008331463.1">
    <property type="nucleotide sequence ID" value="NZ_CH902578.1"/>
</dbReference>
<gene>
    <name evidence="1" type="ORF">RB2654_10933</name>
</gene>